<dbReference type="SUPFAM" id="SSF111369">
    <property type="entry name" value="HlyD-like secretion proteins"/>
    <property type="match status" value="1"/>
</dbReference>
<keyword evidence="2" id="KW-0812">Transmembrane</keyword>
<dbReference type="EMBL" id="CP036278">
    <property type="protein sequence ID" value="QDU57652.1"/>
    <property type="molecule type" value="Genomic_DNA"/>
</dbReference>
<dbReference type="Pfam" id="PF25917">
    <property type="entry name" value="BSH_RND"/>
    <property type="match status" value="1"/>
</dbReference>
<feature type="domain" description="Multidrug resistance protein MdtA-like barrel-sandwich hybrid" evidence="3">
    <location>
        <begin position="79"/>
        <end position="260"/>
    </location>
</feature>
<dbReference type="AlphaFoldDB" id="A0A518ASF0"/>
<proteinExistence type="predicted"/>
<evidence type="ECO:0000259" key="3">
    <source>
        <dbReference type="Pfam" id="PF25917"/>
    </source>
</evidence>
<accession>A0A518ASF0</accession>
<feature type="coiled-coil region" evidence="1">
    <location>
        <begin position="188"/>
        <end position="215"/>
    </location>
</feature>
<evidence type="ECO:0000313" key="5">
    <source>
        <dbReference type="Proteomes" id="UP000315750"/>
    </source>
</evidence>
<evidence type="ECO:0000313" key="4">
    <source>
        <dbReference type="EMBL" id="QDU57652.1"/>
    </source>
</evidence>
<dbReference type="GO" id="GO:1990281">
    <property type="term" value="C:efflux pump complex"/>
    <property type="evidence" value="ECO:0007669"/>
    <property type="project" value="TreeGrafter"/>
</dbReference>
<sequence>MTSSDKSAPTSRWFEILFRTAASIALLAAGVGGCLMMGKVETHRGAEPEAPVPIVEVAVAQEQNDGIPFSVDGVVVPYRQVEIAAEVSGRVEYKADECRGGRTVRQGQLLLRIDSRNYQLEVNRLQQELTQAKGTLEELEVQVENAKTQIELAAEDLKIRQRELKRYAEVNDPGAVSGAEVDTARRNELSARNTLETQRDRLQELESTRTRLESVRDLVQVNLDKAQLDLKRCEIYAPIEGIVVSDEVEQDGYVQQGTPVVVLQDTSQVEVACKLYMSQMNWLWQSSNPADGDAEGVSAFDFPATPVEVVYDLGATSYVWDGVLQRYEAAGIDEQTRMAPCRVQVKNPLEARLEVDSQAVEDAPRRSLPTLMTGMFVEVRVRATPNTTLVRIPQQGLQPGNKVWVVRDGELVITNVRLAGRDGEGAVIYGAQGGPMPGDQVIVSPMAAPREGQRVEVHKDA</sequence>
<keyword evidence="1" id="KW-0175">Coiled coil</keyword>
<reference evidence="4 5" key="1">
    <citation type="submission" date="2019-02" db="EMBL/GenBank/DDBJ databases">
        <title>Deep-cultivation of Planctomycetes and their phenomic and genomic characterization uncovers novel biology.</title>
        <authorList>
            <person name="Wiegand S."/>
            <person name="Jogler M."/>
            <person name="Boedeker C."/>
            <person name="Pinto D."/>
            <person name="Vollmers J."/>
            <person name="Rivas-Marin E."/>
            <person name="Kohn T."/>
            <person name="Peeters S.H."/>
            <person name="Heuer A."/>
            <person name="Rast P."/>
            <person name="Oberbeckmann S."/>
            <person name="Bunk B."/>
            <person name="Jeske O."/>
            <person name="Meyerdierks A."/>
            <person name="Storesund J.E."/>
            <person name="Kallscheuer N."/>
            <person name="Luecker S."/>
            <person name="Lage O.M."/>
            <person name="Pohl T."/>
            <person name="Merkel B.J."/>
            <person name="Hornburger P."/>
            <person name="Mueller R.-W."/>
            <person name="Bruemmer F."/>
            <person name="Labrenz M."/>
            <person name="Spormann A.M."/>
            <person name="Op den Camp H."/>
            <person name="Overmann J."/>
            <person name="Amann R."/>
            <person name="Jetten M.S.M."/>
            <person name="Mascher T."/>
            <person name="Medema M.H."/>
            <person name="Devos D.P."/>
            <person name="Kaster A.-K."/>
            <person name="Ovreas L."/>
            <person name="Rohde M."/>
            <person name="Galperin M.Y."/>
            <person name="Jogler C."/>
        </authorList>
    </citation>
    <scope>NUCLEOTIDE SEQUENCE [LARGE SCALE GENOMIC DNA]</scope>
    <source>
        <strain evidence="4 5">Pan181</strain>
    </source>
</reference>
<feature type="coiled-coil region" evidence="1">
    <location>
        <begin position="115"/>
        <end position="163"/>
    </location>
</feature>
<dbReference type="OrthoDB" id="233363at2"/>
<dbReference type="Gene3D" id="1.10.287.470">
    <property type="entry name" value="Helix hairpin bin"/>
    <property type="match status" value="1"/>
</dbReference>
<dbReference type="Gene3D" id="2.40.50.100">
    <property type="match status" value="1"/>
</dbReference>
<dbReference type="Gene3D" id="2.40.420.20">
    <property type="match status" value="1"/>
</dbReference>
<dbReference type="KEGG" id="amuc:Pan181_38710"/>
<keyword evidence="2" id="KW-0472">Membrane</keyword>
<dbReference type="PANTHER" id="PTHR30469">
    <property type="entry name" value="MULTIDRUG RESISTANCE PROTEIN MDTA"/>
    <property type="match status" value="1"/>
</dbReference>
<name>A0A518ASF0_9BACT</name>
<evidence type="ECO:0000256" key="2">
    <source>
        <dbReference type="SAM" id="Phobius"/>
    </source>
</evidence>
<dbReference type="PANTHER" id="PTHR30469:SF36">
    <property type="entry name" value="BLL3903 PROTEIN"/>
    <property type="match status" value="1"/>
</dbReference>
<dbReference type="Gene3D" id="2.40.30.170">
    <property type="match status" value="1"/>
</dbReference>
<protein>
    <submittedName>
        <fullName evidence="4">Multidrug resistance protein MdtN</fullName>
    </submittedName>
</protein>
<gene>
    <name evidence="4" type="primary">mdtN</name>
    <name evidence="4" type="ORF">Pan181_38710</name>
</gene>
<organism evidence="4 5">
    <name type="scientific">Aeoliella mucimassa</name>
    <dbReference type="NCBI Taxonomy" id="2527972"/>
    <lineage>
        <taxon>Bacteria</taxon>
        <taxon>Pseudomonadati</taxon>
        <taxon>Planctomycetota</taxon>
        <taxon>Planctomycetia</taxon>
        <taxon>Pirellulales</taxon>
        <taxon>Lacipirellulaceae</taxon>
        <taxon>Aeoliella</taxon>
    </lineage>
</organism>
<feature type="transmembrane region" description="Helical" evidence="2">
    <location>
        <begin position="16"/>
        <end position="37"/>
    </location>
</feature>
<keyword evidence="5" id="KW-1185">Reference proteome</keyword>
<dbReference type="PROSITE" id="PS51257">
    <property type="entry name" value="PROKAR_LIPOPROTEIN"/>
    <property type="match status" value="1"/>
</dbReference>
<dbReference type="InterPro" id="IPR058625">
    <property type="entry name" value="MdtA-like_BSH"/>
</dbReference>
<dbReference type="Proteomes" id="UP000315750">
    <property type="component" value="Chromosome"/>
</dbReference>
<dbReference type="GO" id="GO:0015562">
    <property type="term" value="F:efflux transmembrane transporter activity"/>
    <property type="evidence" value="ECO:0007669"/>
    <property type="project" value="TreeGrafter"/>
</dbReference>
<keyword evidence="2" id="KW-1133">Transmembrane helix</keyword>
<evidence type="ECO:0000256" key="1">
    <source>
        <dbReference type="SAM" id="Coils"/>
    </source>
</evidence>